<protein>
    <submittedName>
        <fullName evidence="1">Uncharacterized protein</fullName>
    </submittedName>
</protein>
<accession>A0AAW0G762</accession>
<proteinExistence type="predicted"/>
<sequence length="213" mass="24291">MDICTFLVRYYDAFRQFVSTHNTTSLLIKQPSVTFENRIMVETEEGSFLLATFPYLIEIPSPHFPLSRSHGVTRDCGFNTILPSLARSLFLVSLAIDGDITEQTWIALAGITNPTQTTAPLRHHCLVSAPLVENNNRRYHLAPDLSDSRLQVVCHHAVPRPSVVISPMIFHKHWIRITWLFSVLSTNKQRSDFSPFLTLLEMQLILFQLNVVC</sequence>
<evidence type="ECO:0000313" key="1">
    <source>
        <dbReference type="EMBL" id="KAK7687229.1"/>
    </source>
</evidence>
<dbReference type="AlphaFoldDB" id="A0AAW0G762"/>
<dbReference type="EMBL" id="JASBNA010000014">
    <property type="protein sequence ID" value="KAK7687229.1"/>
    <property type="molecule type" value="Genomic_DNA"/>
</dbReference>
<dbReference type="Proteomes" id="UP001385951">
    <property type="component" value="Unassembled WGS sequence"/>
</dbReference>
<organism evidence="1 2">
    <name type="scientific">Cerrena zonata</name>
    <dbReference type="NCBI Taxonomy" id="2478898"/>
    <lineage>
        <taxon>Eukaryota</taxon>
        <taxon>Fungi</taxon>
        <taxon>Dikarya</taxon>
        <taxon>Basidiomycota</taxon>
        <taxon>Agaricomycotina</taxon>
        <taxon>Agaricomycetes</taxon>
        <taxon>Polyporales</taxon>
        <taxon>Cerrenaceae</taxon>
        <taxon>Cerrena</taxon>
    </lineage>
</organism>
<comment type="caution">
    <text evidence="1">The sequence shown here is derived from an EMBL/GenBank/DDBJ whole genome shotgun (WGS) entry which is preliminary data.</text>
</comment>
<gene>
    <name evidence="1" type="ORF">QCA50_009734</name>
</gene>
<keyword evidence="2" id="KW-1185">Reference proteome</keyword>
<reference evidence="1 2" key="1">
    <citation type="submission" date="2022-09" db="EMBL/GenBank/DDBJ databases">
        <authorList>
            <person name="Palmer J.M."/>
        </authorList>
    </citation>
    <scope>NUCLEOTIDE SEQUENCE [LARGE SCALE GENOMIC DNA]</scope>
    <source>
        <strain evidence="1 2">DSM 7382</strain>
    </source>
</reference>
<name>A0AAW0G762_9APHY</name>
<evidence type="ECO:0000313" key="2">
    <source>
        <dbReference type="Proteomes" id="UP001385951"/>
    </source>
</evidence>